<feature type="compositionally biased region" description="Pro residues" evidence="1">
    <location>
        <begin position="41"/>
        <end position="50"/>
    </location>
</feature>
<dbReference type="EMBL" id="AP011722">
    <property type="protein sequence ID" value="BAL55642.1"/>
    <property type="molecule type" value="Genomic_DNA"/>
</dbReference>
<reference evidence="2" key="1">
    <citation type="journal article" date="2005" name="Environ. Microbiol.">
        <title>Genetic and functional properties of uncultivated thermophilic crenarchaeotes from a subsurface gold mine as revealed by analysis of genome fragments.</title>
        <authorList>
            <person name="Nunoura T."/>
            <person name="Hirayama H."/>
            <person name="Takami H."/>
            <person name="Oida H."/>
            <person name="Nishi S."/>
            <person name="Shimamura S."/>
            <person name="Suzuki Y."/>
            <person name="Inagaki F."/>
            <person name="Takai K."/>
            <person name="Nealson K.H."/>
            <person name="Horikoshi K."/>
        </authorList>
    </citation>
    <scope>NUCLEOTIDE SEQUENCE</scope>
</reference>
<gene>
    <name evidence="2" type="ORF">HGMM_F29C06C25</name>
</gene>
<organism evidence="2">
    <name type="scientific">uncultured Bacteroidota bacterium</name>
    <dbReference type="NCBI Taxonomy" id="152509"/>
    <lineage>
        <taxon>Bacteria</taxon>
        <taxon>Pseudomonadati</taxon>
        <taxon>Bacteroidota</taxon>
        <taxon>environmental samples</taxon>
    </lineage>
</organism>
<evidence type="ECO:0000256" key="1">
    <source>
        <dbReference type="SAM" id="MobiDB-lite"/>
    </source>
</evidence>
<sequence length="50" mass="5288">MDVRTVGLELLTAEQMQTVIGGGGGWSIIWEDPFDPRANDPTPPPPPGNG</sequence>
<protein>
    <submittedName>
        <fullName evidence="2">Uncharacterized protein</fullName>
    </submittedName>
</protein>
<dbReference type="AlphaFoldDB" id="H5SHK6"/>
<reference evidence="2" key="2">
    <citation type="journal article" date="2012" name="PLoS ONE">
        <title>A Deeply Branching Thermophilic Bacterium with an Ancient Acetyl-CoA Pathway Dominates a Subsurface Ecosystem.</title>
        <authorList>
            <person name="Takami H."/>
            <person name="Noguchi H."/>
            <person name="Takaki Y."/>
            <person name="Uchiyama I."/>
            <person name="Toyoda A."/>
            <person name="Nishi S."/>
            <person name="Chee G.-J."/>
            <person name="Arai W."/>
            <person name="Nunoura T."/>
            <person name="Itoh T."/>
            <person name="Hattori M."/>
            <person name="Takai K."/>
        </authorList>
    </citation>
    <scope>NUCLEOTIDE SEQUENCE</scope>
</reference>
<accession>H5SHK6</accession>
<feature type="region of interest" description="Disordered" evidence="1">
    <location>
        <begin position="31"/>
        <end position="50"/>
    </location>
</feature>
<proteinExistence type="predicted"/>
<name>H5SHK6_9BACT</name>
<evidence type="ECO:0000313" key="2">
    <source>
        <dbReference type="EMBL" id="BAL55642.1"/>
    </source>
</evidence>